<evidence type="ECO:0000256" key="6">
    <source>
        <dbReference type="ARBA" id="ARBA00022857"/>
    </source>
</evidence>
<sequence>MNPHFDVAGIGAGPFNLSVAALLAPLGQLRSAFFDKRSSFDWHPGMMLPGAKLQTSFLKDLVTAADPTSAYSFLAYLVAQGRFYRFINAEFSHVERREFADYLHWVARKLPNLRLNHAVHEVQPGQHGFTLHTSQGEMQASQLVVATGTTPRVPDWAKPHLQARCLHTHHYLAKVPDVRGLRVAVIGGGQSGAEIVLDLLSGLRGEVASLTWLSRRQTLEALDETPFCNEFFTPHYVDAFHRLPMARKPAIVERQKLASDGISPETLKALYQTLYTGNFLDGEAPRLRILPQRDVQRMDSHGNGWTLQAHNGFDGRHERIDADVVILATGYLTSVPECLAPLRDRLDLDSEGRFILRRDFSVGWDGPDNQRIFVQNGGRYSHGIADPQLSLAAWRGATIVNAILGNAHYATGDTPLPIEWATRHEESTVLEKAA</sequence>
<dbReference type="InterPro" id="IPR036188">
    <property type="entry name" value="FAD/NAD-bd_sf"/>
</dbReference>
<dbReference type="PANTHER" id="PTHR42802">
    <property type="entry name" value="MONOOXYGENASE"/>
    <property type="match status" value="1"/>
</dbReference>
<keyword evidence="5" id="KW-0274">FAD</keyword>
<keyword evidence="4" id="KW-0285">Flavoprotein</keyword>
<dbReference type="RefSeq" id="WP_072428154.1">
    <property type="nucleotide sequence ID" value="NZ_FPKR01000005.1"/>
</dbReference>
<evidence type="ECO:0000313" key="8">
    <source>
        <dbReference type="EMBL" id="SFZ75560.1"/>
    </source>
</evidence>
<keyword evidence="6" id="KW-0521">NADP</keyword>
<dbReference type="Gene3D" id="3.50.50.60">
    <property type="entry name" value="FAD/NAD(P)-binding domain"/>
    <property type="match status" value="1"/>
</dbReference>
<evidence type="ECO:0000256" key="4">
    <source>
        <dbReference type="ARBA" id="ARBA00022630"/>
    </source>
</evidence>
<keyword evidence="7" id="KW-0560">Oxidoreductase</keyword>
<comment type="pathway">
    <text evidence="2">Siderophore biosynthesis.</text>
</comment>
<comment type="cofactor">
    <cofactor evidence="1">
        <name>FAD</name>
        <dbReference type="ChEBI" id="CHEBI:57692"/>
    </cofactor>
</comment>
<dbReference type="PRINTS" id="PR00368">
    <property type="entry name" value="FADPNR"/>
</dbReference>
<dbReference type="Proteomes" id="UP000186513">
    <property type="component" value="Unassembled WGS sequence"/>
</dbReference>
<keyword evidence="9" id="KW-1185">Reference proteome</keyword>
<evidence type="ECO:0000256" key="5">
    <source>
        <dbReference type="ARBA" id="ARBA00022827"/>
    </source>
</evidence>
<dbReference type="InterPro" id="IPR025700">
    <property type="entry name" value="Lys/Orn_oxygenase"/>
</dbReference>
<organism evidence="8 9">
    <name type="scientific">Chitinimonas taiwanensis DSM 18899</name>
    <dbReference type="NCBI Taxonomy" id="1121279"/>
    <lineage>
        <taxon>Bacteria</taxon>
        <taxon>Pseudomonadati</taxon>
        <taxon>Pseudomonadota</taxon>
        <taxon>Betaproteobacteria</taxon>
        <taxon>Neisseriales</taxon>
        <taxon>Chitinibacteraceae</taxon>
        <taxon>Chitinimonas</taxon>
    </lineage>
</organism>
<dbReference type="STRING" id="1121279.SAMN02745887_01646"/>
<proteinExistence type="inferred from homology"/>
<accession>A0A1K2HFD6</accession>
<evidence type="ECO:0000256" key="7">
    <source>
        <dbReference type="ARBA" id="ARBA00023002"/>
    </source>
</evidence>
<evidence type="ECO:0000256" key="3">
    <source>
        <dbReference type="ARBA" id="ARBA00007588"/>
    </source>
</evidence>
<protein>
    <submittedName>
        <fullName evidence="8">Lysine N6-hydroxylase</fullName>
    </submittedName>
</protein>
<comment type="similarity">
    <text evidence="3">Belongs to the lysine N(6)-hydroxylase/L-ornithine N(5)-oxygenase family.</text>
</comment>
<reference evidence="8 9" key="1">
    <citation type="submission" date="2016-11" db="EMBL/GenBank/DDBJ databases">
        <authorList>
            <person name="Jaros S."/>
            <person name="Januszkiewicz K."/>
            <person name="Wedrychowicz H."/>
        </authorList>
    </citation>
    <scope>NUCLEOTIDE SEQUENCE [LARGE SCALE GENOMIC DNA]</scope>
    <source>
        <strain evidence="8 9">DSM 18899</strain>
    </source>
</reference>
<dbReference type="Pfam" id="PF13434">
    <property type="entry name" value="Lys_Orn_oxgnase"/>
    <property type="match status" value="1"/>
</dbReference>
<dbReference type="EMBL" id="FPKR01000005">
    <property type="protein sequence ID" value="SFZ75560.1"/>
    <property type="molecule type" value="Genomic_DNA"/>
</dbReference>
<name>A0A1K2HFD6_9NEIS</name>
<gene>
    <name evidence="8" type="ORF">SAMN02745887_01646</name>
</gene>
<evidence type="ECO:0000256" key="2">
    <source>
        <dbReference type="ARBA" id="ARBA00004924"/>
    </source>
</evidence>
<evidence type="ECO:0000313" key="9">
    <source>
        <dbReference type="Proteomes" id="UP000186513"/>
    </source>
</evidence>
<dbReference type="GO" id="GO:0016491">
    <property type="term" value="F:oxidoreductase activity"/>
    <property type="evidence" value="ECO:0007669"/>
    <property type="project" value="UniProtKB-KW"/>
</dbReference>
<evidence type="ECO:0000256" key="1">
    <source>
        <dbReference type="ARBA" id="ARBA00001974"/>
    </source>
</evidence>
<dbReference type="PANTHER" id="PTHR42802:SF1">
    <property type="entry name" value="L-ORNITHINE N(5)-MONOOXYGENASE"/>
    <property type="match status" value="1"/>
</dbReference>
<dbReference type="AlphaFoldDB" id="A0A1K2HFD6"/>
<dbReference type="SUPFAM" id="SSF51905">
    <property type="entry name" value="FAD/NAD(P)-binding domain"/>
    <property type="match status" value="2"/>
</dbReference>
<dbReference type="OrthoDB" id="7527071at2"/>